<dbReference type="AlphaFoldDB" id="X1CSL4"/>
<name>X1CSL4_9ZZZZ</name>
<reference evidence="1" key="1">
    <citation type="journal article" date="2014" name="Front. Microbiol.">
        <title>High frequency of phylogenetically diverse reductive dehalogenase-homologous genes in deep subseafloor sedimentary metagenomes.</title>
        <authorList>
            <person name="Kawai M."/>
            <person name="Futagami T."/>
            <person name="Toyoda A."/>
            <person name="Takaki Y."/>
            <person name="Nishi S."/>
            <person name="Hori S."/>
            <person name="Arai W."/>
            <person name="Tsubouchi T."/>
            <person name="Morono Y."/>
            <person name="Uchiyama I."/>
            <person name="Ito T."/>
            <person name="Fujiyama A."/>
            <person name="Inagaki F."/>
            <person name="Takami H."/>
        </authorList>
    </citation>
    <scope>NUCLEOTIDE SEQUENCE</scope>
    <source>
        <strain evidence="1">Expedition CK06-06</strain>
    </source>
</reference>
<protein>
    <submittedName>
        <fullName evidence="1">Uncharacterized protein</fullName>
    </submittedName>
</protein>
<gene>
    <name evidence="1" type="ORF">S01H4_49388</name>
</gene>
<dbReference type="EMBL" id="BART01027933">
    <property type="protein sequence ID" value="GAG99068.1"/>
    <property type="molecule type" value="Genomic_DNA"/>
</dbReference>
<organism evidence="1">
    <name type="scientific">marine sediment metagenome</name>
    <dbReference type="NCBI Taxonomy" id="412755"/>
    <lineage>
        <taxon>unclassified sequences</taxon>
        <taxon>metagenomes</taxon>
        <taxon>ecological metagenomes</taxon>
    </lineage>
</organism>
<sequence length="30" mass="3118">MAVQLLYGLYSQTANSSTINTAGEQSLVGT</sequence>
<feature type="non-terminal residue" evidence="1">
    <location>
        <position position="30"/>
    </location>
</feature>
<accession>X1CSL4</accession>
<comment type="caution">
    <text evidence="1">The sequence shown here is derived from an EMBL/GenBank/DDBJ whole genome shotgun (WGS) entry which is preliminary data.</text>
</comment>
<proteinExistence type="predicted"/>
<evidence type="ECO:0000313" key="1">
    <source>
        <dbReference type="EMBL" id="GAG99068.1"/>
    </source>
</evidence>